<dbReference type="PANTHER" id="PTHR33371">
    <property type="entry name" value="INTERMEMBRANE PHOSPHOLIPID TRANSPORT SYSTEM BINDING PROTEIN MLAD-RELATED"/>
    <property type="match status" value="1"/>
</dbReference>
<dbReference type="GO" id="GO:0005576">
    <property type="term" value="C:extracellular region"/>
    <property type="evidence" value="ECO:0007669"/>
    <property type="project" value="TreeGrafter"/>
</dbReference>
<dbReference type="Proteomes" id="UP000193465">
    <property type="component" value="Unassembled WGS sequence"/>
</dbReference>
<dbReference type="InterPro" id="IPR024516">
    <property type="entry name" value="Mce_C"/>
</dbReference>
<dbReference type="InterPro" id="IPR003399">
    <property type="entry name" value="Mce/MlaD"/>
</dbReference>
<feature type="domain" description="Mce/MlaD" evidence="3">
    <location>
        <begin position="44"/>
        <end position="118"/>
    </location>
</feature>
<dbReference type="EMBL" id="LQOT01000028">
    <property type="protein sequence ID" value="ORV47643.1"/>
    <property type="molecule type" value="Genomic_DNA"/>
</dbReference>
<dbReference type="Pfam" id="PF11887">
    <property type="entry name" value="Mce4_CUP1"/>
    <property type="match status" value="1"/>
</dbReference>
<feature type="domain" description="Mammalian cell entry C-terminal" evidence="4">
    <location>
        <begin position="125"/>
        <end position="300"/>
    </location>
</feature>
<evidence type="ECO:0000256" key="1">
    <source>
        <dbReference type="SAM" id="MobiDB-lite"/>
    </source>
</evidence>
<dbReference type="AlphaFoldDB" id="A0A1X1TSX8"/>
<dbReference type="InterPro" id="IPR005693">
    <property type="entry name" value="Mce"/>
</dbReference>
<keyword evidence="2" id="KW-0472">Membrane</keyword>
<dbReference type="InterPro" id="IPR052336">
    <property type="entry name" value="MlaD_Phospholipid_Transporter"/>
</dbReference>
<evidence type="ECO:0000313" key="6">
    <source>
        <dbReference type="Proteomes" id="UP000193465"/>
    </source>
</evidence>
<dbReference type="STRING" id="188915.AWC02_08325"/>
<protein>
    <submittedName>
        <fullName evidence="5">Mammalian cell entry protein</fullName>
    </submittedName>
</protein>
<evidence type="ECO:0000259" key="3">
    <source>
        <dbReference type="Pfam" id="PF02470"/>
    </source>
</evidence>
<accession>A0A1X1TSX8</accession>
<dbReference type="RefSeq" id="WP_085128266.1">
    <property type="nucleotide sequence ID" value="NZ_LQOT01000028.1"/>
</dbReference>
<proteinExistence type="predicted"/>
<feature type="region of interest" description="Disordered" evidence="1">
    <location>
        <begin position="391"/>
        <end position="429"/>
    </location>
</feature>
<keyword evidence="2" id="KW-1133">Transmembrane helix</keyword>
<evidence type="ECO:0000313" key="5">
    <source>
        <dbReference type="EMBL" id="ORV47643.1"/>
    </source>
</evidence>
<sequence>MSARFAVGAYLPANRVRQLRLGIAAVLVSSLVVALFLVVGPPRKHTYTAYFANTNGLYTGDEIRILGVAVGTVERIEPLPDAAKVTFSVDARYQVPADVRAAILSPSLVSARAIQLVPAYTGGPELAEGASIGPDRTAVPVEWDDLREQLEKLTDSLQPSDADGRSAVGAFVSTAAANLRGQGDTARETVIKLSQAMSALGDHSTDIFSTVRNMQLLVSALTSSSDLLASFNVNLADITSVLSNSPREFADAMTGLDGAVKDLCDFIGENREGFGVTVDHLTAITGALDESRGDLKQVLHIAPSVFQNFVNIYQPAQSAITGVMALGNFANTVQFICSGIEALARANSLQASKLCVQYLAPIIKNRQYNFLPIGGNPFVGTAARPNEITYSEDRLKPAATSPPVEQAGQSVDPELGLPGLLLPPAQGSP</sequence>
<feature type="transmembrane region" description="Helical" evidence="2">
    <location>
        <begin position="21"/>
        <end position="39"/>
    </location>
</feature>
<evidence type="ECO:0000256" key="2">
    <source>
        <dbReference type="SAM" id="Phobius"/>
    </source>
</evidence>
<name>A0A1X1TSX8_9MYCO</name>
<organism evidence="5 6">
    <name type="scientific">Mycolicibacter engbaekii</name>
    <dbReference type="NCBI Taxonomy" id="188915"/>
    <lineage>
        <taxon>Bacteria</taxon>
        <taxon>Bacillati</taxon>
        <taxon>Actinomycetota</taxon>
        <taxon>Actinomycetes</taxon>
        <taxon>Mycobacteriales</taxon>
        <taxon>Mycobacteriaceae</taxon>
        <taxon>Mycolicibacter</taxon>
    </lineage>
</organism>
<dbReference type="Pfam" id="PF02470">
    <property type="entry name" value="MlaD"/>
    <property type="match status" value="1"/>
</dbReference>
<feature type="compositionally biased region" description="Low complexity" evidence="1">
    <location>
        <begin position="415"/>
        <end position="429"/>
    </location>
</feature>
<dbReference type="NCBIfam" id="TIGR00996">
    <property type="entry name" value="Mtu_fam_mce"/>
    <property type="match status" value="1"/>
</dbReference>
<comment type="caution">
    <text evidence="5">The sequence shown here is derived from an EMBL/GenBank/DDBJ whole genome shotgun (WGS) entry which is preliminary data.</text>
</comment>
<dbReference type="PANTHER" id="PTHR33371:SF4">
    <property type="entry name" value="INTERMEMBRANE PHOSPHOLIPID TRANSPORT SYSTEM BINDING PROTEIN MLAD"/>
    <property type="match status" value="1"/>
</dbReference>
<keyword evidence="2" id="KW-0812">Transmembrane</keyword>
<evidence type="ECO:0000259" key="4">
    <source>
        <dbReference type="Pfam" id="PF11887"/>
    </source>
</evidence>
<reference evidence="5 6" key="1">
    <citation type="submission" date="2016-01" db="EMBL/GenBank/DDBJ databases">
        <title>The new phylogeny of the genus Mycobacterium.</title>
        <authorList>
            <person name="Tarcisio F."/>
            <person name="Conor M."/>
            <person name="Antonella G."/>
            <person name="Elisabetta G."/>
            <person name="Giulia F.S."/>
            <person name="Sara T."/>
            <person name="Anna F."/>
            <person name="Clotilde B."/>
            <person name="Roberto B."/>
            <person name="Veronica D.S."/>
            <person name="Fabio R."/>
            <person name="Monica P."/>
            <person name="Olivier J."/>
            <person name="Enrico T."/>
            <person name="Nicola S."/>
        </authorList>
    </citation>
    <scope>NUCLEOTIDE SEQUENCE [LARGE SCALE GENOMIC DNA]</scope>
    <source>
        <strain evidence="5 6">ATCC 27353</strain>
    </source>
</reference>
<gene>
    <name evidence="5" type="ORF">AWC02_08325</name>
</gene>
<keyword evidence="6" id="KW-1185">Reference proteome</keyword>